<gene>
    <name evidence="2" type="ORF">C7445_10696</name>
</gene>
<keyword evidence="1" id="KW-0812">Transmembrane</keyword>
<dbReference type="InterPro" id="IPR007060">
    <property type="entry name" value="FtsL/DivIC"/>
</dbReference>
<comment type="caution">
    <text evidence="2">The sequence shown here is derived from an EMBL/GenBank/DDBJ whole genome shotgun (WGS) entry which is preliminary data.</text>
</comment>
<dbReference type="Pfam" id="PF04977">
    <property type="entry name" value="DivIC"/>
    <property type="match status" value="1"/>
</dbReference>
<keyword evidence="1" id="KW-1133">Transmembrane helix</keyword>
<keyword evidence="2" id="KW-0131">Cell cycle</keyword>
<reference evidence="2 3" key="1">
    <citation type="submission" date="2019-03" db="EMBL/GenBank/DDBJ databases">
        <title>Genomic Encyclopedia of Type Strains, Phase IV (KMG-IV): sequencing the most valuable type-strain genomes for metagenomic binning, comparative biology and taxonomic classification.</title>
        <authorList>
            <person name="Goeker M."/>
        </authorList>
    </citation>
    <scope>NUCLEOTIDE SEQUENCE [LARGE SCALE GENOMIC DNA]</scope>
    <source>
        <strain evidence="2 3">DSM 17974</strain>
    </source>
</reference>
<feature type="transmembrane region" description="Helical" evidence="1">
    <location>
        <begin position="39"/>
        <end position="60"/>
    </location>
</feature>
<accession>A0A4R8LMV3</accession>
<evidence type="ECO:0000313" key="3">
    <source>
        <dbReference type="Proteomes" id="UP000294581"/>
    </source>
</evidence>
<keyword evidence="1" id="KW-0472">Membrane</keyword>
<sequence length="128" mass="14500">MAALQEEIRTRREAVVRTPLVDERNRQSQQERGAKKQAWFNRISLAFCCLASFGAVWMVAAKGAQIYEINQNNVQLQTQIQQQQAVNAMLKTQVAQLEQPSHILNVAINQLHMQYKNPIVIPSGQTGQ</sequence>
<evidence type="ECO:0000256" key="1">
    <source>
        <dbReference type="SAM" id="Phobius"/>
    </source>
</evidence>
<proteinExistence type="predicted"/>
<name>A0A4R8LMV3_9BACL</name>
<dbReference type="Proteomes" id="UP000294581">
    <property type="component" value="Unassembled WGS sequence"/>
</dbReference>
<protein>
    <submittedName>
        <fullName evidence="2">Cell division protein FtsL</fullName>
    </submittedName>
</protein>
<dbReference type="EMBL" id="SORF01000006">
    <property type="protein sequence ID" value="TDY46670.1"/>
    <property type="molecule type" value="Genomic_DNA"/>
</dbReference>
<dbReference type="OrthoDB" id="2375820at2"/>
<evidence type="ECO:0000313" key="2">
    <source>
        <dbReference type="EMBL" id="TDY46670.1"/>
    </source>
</evidence>
<dbReference type="GO" id="GO:0051301">
    <property type="term" value="P:cell division"/>
    <property type="evidence" value="ECO:0007669"/>
    <property type="project" value="UniProtKB-KW"/>
</dbReference>
<keyword evidence="2" id="KW-0132">Cell division</keyword>
<dbReference type="AlphaFoldDB" id="A0A4R8LMV3"/>
<keyword evidence="3" id="KW-1185">Reference proteome</keyword>
<organism evidence="2 3">
    <name type="scientific">Alicyclobacillus sacchari</name>
    <dbReference type="NCBI Taxonomy" id="392010"/>
    <lineage>
        <taxon>Bacteria</taxon>
        <taxon>Bacillati</taxon>
        <taxon>Bacillota</taxon>
        <taxon>Bacilli</taxon>
        <taxon>Bacillales</taxon>
        <taxon>Alicyclobacillaceae</taxon>
        <taxon>Alicyclobacillus</taxon>
    </lineage>
</organism>
<dbReference type="RefSeq" id="WP_134159529.1">
    <property type="nucleotide sequence ID" value="NZ_BSUS01000001.1"/>
</dbReference>